<dbReference type="InterPro" id="IPR044730">
    <property type="entry name" value="RNase_H-like_dom_plant"/>
</dbReference>
<proteinExistence type="predicted"/>
<evidence type="ECO:0000259" key="1">
    <source>
        <dbReference type="Pfam" id="PF13456"/>
    </source>
</evidence>
<dbReference type="EMBL" id="JBBPBM010000035">
    <property type="protein sequence ID" value="KAK8530743.1"/>
    <property type="molecule type" value="Genomic_DNA"/>
</dbReference>
<dbReference type="InterPro" id="IPR002156">
    <property type="entry name" value="RNaseH_domain"/>
</dbReference>
<accession>A0ABR2D5Z1</accession>
<sequence length="277" mass="31520">MSSMANSYFQRCSPQVQPRIRQTFFNKFGHPALSRADLINDEDHTWKEDIIFSIFNHQQVVQILCMPLPDNGSPDLRIWRGDRSDCESVSHLVKGCFFAKQVLSELGIFTCPWLPEQSFVSWLFSAFDSLNYIARHTFVVALWAIWGSWNKIIHKKLVQPVREPFRLGPLESPPPVDRVKVNFDACFDPTRLHSISGITFRNSEGHLLAARTIPNPYVMNPEMAEAIAYDKALILSKELGFKNIEVEGDALLVISKVVNPMNDRSTLGAVYANILKK</sequence>
<evidence type="ECO:0000313" key="2">
    <source>
        <dbReference type="EMBL" id="KAK8530743.1"/>
    </source>
</evidence>
<organism evidence="2 3">
    <name type="scientific">Hibiscus sabdariffa</name>
    <name type="common">roselle</name>
    <dbReference type="NCBI Taxonomy" id="183260"/>
    <lineage>
        <taxon>Eukaryota</taxon>
        <taxon>Viridiplantae</taxon>
        <taxon>Streptophyta</taxon>
        <taxon>Embryophyta</taxon>
        <taxon>Tracheophyta</taxon>
        <taxon>Spermatophyta</taxon>
        <taxon>Magnoliopsida</taxon>
        <taxon>eudicotyledons</taxon>
        <taxon>Gunneridae</taxon>
        <taxon>Pentapetalae</taxon>
        <taxon>rosids</taxon>
        <taxon>malvids</taxon>
        <taxon>Malvales</taxon>
        <taxon>Malvaceae</taxon>
        <taxon>Malvoideae</taxon>
        <taxon>Hibiscus</taxon>
    </lineage>
</organism>
<feature type="domain" description="RNase H type-1" evidence="1">
    <location>
        <begin position="182"/>
        <end position="275"/>
    </location>
</feature>
<dbReference type="Pfam" id="PF13456">
    <property type="entry name" value="RVT_3"/>
    <property type="match status" value="1"/>
</dbReference>
<name>A0ABR2D5Z1_9ROSI</name>
<protein>
    <recommendedName>
        <fullName evidence="1">RNase H type-1 domain-containing protein</fullName>
    </recommendedName>
</protein>
<evidence type="ECO:0000313" key="3">
    <source>
        <dbReference type="Proteomes" id="UP001472677"/>
    </source>
</evidence>
<dbReference type="PANTHER" id="PTHR47074">
    <property type="entry name" value="BNAC02G40300D PROTEIN"/>
    <property type="match status" value="1"/>
</dbReference>
<reference evidence="2 3" key="1">
    <citation type="journal article" date="2024" name="G3 (Bethesda)">
        <title>Genome assembly of Hibiscus sabdariffa L. provides insights into metabolisms of medicinal natural products.</title>
        <authorList>
            <person name="Kim T."/>
        </authorList>
    </citation>
    <scope>NUCLEOTIDE SEQUENCE [LARGE SCALE GENOMIC DNA]</scope>
    <source>
        <strain evidence="2">TK-2024</strain>
        <tissue evidence="2">Old leaves</tissue>
    </source>
</reference>
<dbReference type="Proteomes" id="UP001472677">
    <property type="component" value="Unassembled WGS sequence"/>
</dbReference>
<dbReference type="CDD" id="cd06222">
    <property type="entry name" value="RNase_H_like"/>
    <property type="match status" value="1"/>
</dbReference>
<comment type="caution">
    <text evidence="2">The sequence shown here is derived from an EMBL/GenBank/DDBJ whole genome shotgun (WGS) entry which is preliminary data.</text>
</comment>
<gene>
    <name evidence="2" type="ORF">V6N12_013245</name>
</gene>
<dbReference type="InterPro" id="IPR052929">
    <property type="entry name" value="RNase_H-like_EbsB-rel"/>
</dbReference>
<keyword evidence="3" id="KW-1185">Reference proteome</keyword>
<dbReference type="PANTHER" id="PTHR47074:SF61">
    <property type="entry name" value="RNASE H TYPE-1 DOMAIN-CONTAINING PROTEIN"/>
    <property type="match status" value="1"/>
</dbReference>